<proteinExistence type="predicted"/>
<reference evidence="1" key="1">
    <citation type="submission" date="2020-04" db="EMBL/GenBank/DDBJ databases">
        <authorList>
            <person name="Alioto T."/>
            <person name="Alioto T."/>
            <person name="Gomez Garrido J."/>
        </authorList>
    </citation>
    <scope>NUCLEOTIDE SEQUENCE</scope>
    <source>
        <strain evidence="1">A484AB</strain>
    </source>
</reference>
<evidence type="ECO:0000313" key="2">
    <source>
        <dbReference type="Proteomes" id="UP001152795"/>
    </source>
</evidence>
<sequence length="70" mass="8010">PAVGFFVSLLWTSGIVEEDPRESKAICCKGKCMKKDKREEFLRDWLEDVGAVCKQKSESEENEEELEADL</sequence>
<keyword evidence="2" id="KW-1185">Reference proteome</keyword>
<accession>A0A6S7LNN2</accession>
<comment type="caution">
    <text evidence="1">The sequence shown here is derived from an EMBL/GenBank/DDBJ whole genome shotgun (WGS) entry which is preliminary data.</text>
</comment>
<dbReference type="Proteomes" id="UP001152795">
    <property type="component" value="Unassembled WGS sequence"/>
</dbReference>
<evidence type="ECO:0000313" key="1">
    <source>
        <dbReference type="EMBL" id="CAB4039332.1"/>
    </source>
</evidence>
<dbReference type="AlphaFoldDB" id="A0A6S7LNN2"/>
<organism evidence="1 2">
    <name type="scientific">Paramuricea clavata</name>
    <name type="common">Red gorgonian</name>
    <name type="synonym">Violescent sea-whip</name>
    <dbReference type="NCBI Taxonomy" id="317549"/>
    <lineage>
        <taxon>Eukaryota</taxon>
        <taxon>Metazoa</taxon>
        <taxon>Cnidaria</taxon>
        <taxon>Anthozoa</taxon>
        <taxon>Octocorallia</taxon>
        <taxon>Malacalcyonacea</taxon>
        <taxon>Plexauridae</taxon>
        <taxon>Paramuricea</taxon>
    </lineage>
</organism>
<dbReference type="EMBL" id="CACRXK020025232">
    <property type="protein sequence ID" value="CAB4039332.1"/>
    <property type="molecule type" value="Genomic_DNA"/>
</dbReference>
<protein>
    <submittedName>
        <fullName evidence="1">Uncharacterized protein</fullName>
    </submittedName>
</protein>
<feature type="non-terminal residue" evidence="1">
    <location>
        <position position="1"/>
    </location>
</feature>
<name>A0A6S7LNN2_PARCT</name>
<gene>
    <name evidence="1" type="ORF">PACLA_8A059879</name>
</gene>